<proteinExistence type="predicted"/>
<dbReference type="InterPro" id="IPR000639">
    <property type="entry name" value="Epox_hydrolase-like"/>
</dbReference>
<dbReference type="RefSeq" id="WP_354444393.1">
    <property type="nucleotide sequence ID" value="NZ_JBEPSH010000005.1"/>
</dbReference>
<evidence type="ECO:0000256" key="1">
    <source>
        <dbReference type="ARBA" id="ARBA00022801"/>
    </source>
</evidence>
<keyword evidence="4" id="KW-1185">Reference proteome</keyword>
<dbReference type="PRINTS" id="PR00111">
    <property type="entry name" value="ABHYDROLASE"/>
</dbReference>
<name>A0ABV2QB20_9BURK</name>
<dbReference type="GO" id="GO:0016787">
    <property type="term" value="F:hydrolase activity"/>
    <property type="evidence" value="ECO:0007669"/>
    <property type="project" value="UniProtKB-KW"/>
</dbReference>
<organism evidence="3 4">
    <name type="scientific">Ottowia thiooxydans</name>
    <dbReference type="NCBI Taxonomy" id="219182"/>
    <lineage>
        <taxon>Bacteria</taxon>
        <taxon>Pseudomonadati</taxon>
        <taxon>Pseudomonadota</taxon>
        <taxon>Betaproteobacteria</taxon>
        <taxon>Burkholderiales</taxon>
        <taxon>Comamonadaceae</taxon>
        <taxon>Ottowia</taxon>
    </lineage>
</organism>
<dbReference type="PANTHER" id="PTHR43798:SF31">
    <property type="entry name" value="AB HYDROLASE SUPERFAMILY PROTEIN YCLE"/>
    <property type="match status" value="1"/>
</dbReference>
<protein>
    <submittedName>
        <fullName evidence="3">Pimeloyl-ACP methyl ester carboxylesterase</fullName>
        <ecNumber evidence="3">3.5.1.-</ecNumber>
    </submittedName>
</protein>
<feature type="domain" description="AB hydrolase-1" evidence="2">
    <location>
        <begin position="24"/>
        <end position="250"/>
    </location>
</feature>
<reference evidence="3 4" key="1">
    <citation type="submission" date="2024-06" db="EMBL/GenBank/DDBJ databases">
        <title>Sorghum-associated microbial communities from plants grown in Nebraska, USA.</title>
        <authorList>
            <person name="Schachtman D."/>
        </authorList>
    </citation>
    <scope>NUCLEOTIDE SEQUENCE [LARGE SCALE GENOMIC DNA]</scope>
    <source>
        <strain evidence="3 4">2709</strain>
    </source>
</reference>
<evidence type="ECO:0000313" key="4">
    <source>
        <dbReference type="Proteomes" id="UP001549320"/>
    </source>
</evidence>
<comment type="caution">
    <text evidence="3">The sequence shown here is derived from an EMBL/GenBank/DDBJ whole genome shotgun (WGS) entry which is preliminary data.</text>
</comment>
<keyword evidence="1 3" id="KW-0378">Hydrolase</keyword>
<sequence>MMRDNPILHAPDGTAYTLQGEGEPLVLIHGVGMQHGAWLPQIEDLARSYQVIAYDMLGHGGSPLPPENAALQDYAAQLERLLDHLGLAAVNVAGHSMGALVAIEFALRNPARTRRLAALNAVFRRTPEQRTAVQSRADALDQSGVQATIDSTIARWFGEPVPAALQPMATAVAGYLRGVNPQGYARTYKLFSSSDEAHVGRLHQLSMPTLFLTGEHDANSSAQMSQAMGAEVPHAVVEVIPGERHMMNVVAPDAVNRSLRNWLAA</sequence>
<dbReference type="Pfam" id="PF00561">
    <property type="entry name" value="Abhydrolase_1"/>
    <property type="match status" value="1"/>
</dbReference>
<dbReference type="Gene3D" id="3.40.50.1820">
    <property type="entry name" value="alpha/beta hydrolase"/>
    <property type="match status" value="1"/>
</dbReference>
<dbReference type="InterPro" id="IPR029058">
    <property type="entry name" value="AB_hydrolase_fold"/>
</dbReference>
<dbReference type="PANTHER" id="PTHR43798">
    <property type="entry name" value="MONOACYLGLYCEROL LIPASE"/>
    <property type="match status" value="1"/>
</dbReference>
<dbReference type="Proteomes" id="UP001549320">
    <property type="component" value="Unassembled WGS sequence"/>
</dbReference>
<dbReference type="InterPro" id="IPR000073">
    <property type="entry name" value="AB_hydrolase_1"/>
</dbReference>
<dbReference type="EMBL" id="JBEPSH010000005">
    <property type="protein sequence ID" value="MET4577752.1"/>
    <property type="molecule type" value="Genomic_DNA"/>
</dbReference>
<dbReference type="SUPFAM" id="SSF53474">
    <property type="entry name" value="alpha/beta-Hydrolases"/>
    <property type="match status" value="1"/>
</dbReference>
<dbReference type="InterPro" id="IPR050266">
    <property type="entry name" value="AB_hydrolase_sf"/>
</dbReference>
<gene>
    <name evidence="3" type="ORF">ABIE13_002863</name>
</gene>
<accession>A0ABV2QB20</accession>
<dbReference type="PRINTS" id="PR00412">
    <property type="entry name" value="EPOXHYDRLASE"/>
</dbReference>
<evidence type="ECO:0000259" key="2">
    <source>
        <dbReference type="Pfam" id="PF00561"/>
    </source>
</evidence>
<evidence type="ECO:0000313" key="3">
    <source>
        <dbReference type="EMBL" id="MET4577752.1"/>
    </source>
</evidence>
<dbReference type="EC" id="3.5.1.-" evidence="3"/>